<name>A0A1M4X3Y5_9SPHI</name>
<evidence type="ECO:0000256" key="3">
    <source>
        <dbReference type="ARBA" id="ARBA00022452"/>
    </source>
</evidence>
<dbReference type="Pfam" id="PF13715">
    <property type="entry name" value="CarbopepD_reg_2"/>
    <property type="match status" value="1"/>
</dbReference>
<keyword evidence="11" id="KW-1185">Reference proteome</keyword>
<keyword evidence="3 7" id="KW-1134">Transmembrane beta strand</keyword>
<evidence type="ECO:0000256" key="7">
    <source>
        <dbReference type="PROSITE-ProRule" id="PRU01360"/>
    </source>
</evidence>
<organism evidence="10 11">
    <name type="scientific">Pedobacter caeni</name>
    <dbReference type="NCBI Taxonomy" id="288992"/>
    <lineage>
        <taxon>Bacteria</taxon>
        <taxon>Pseudomonadati</taxon>
        <taxon>Bacteroidota</taxon>
        <taxon>Sphingobacteriia</taxon>
        <taxon>Sphingobacteriales</taxon>
        <taxon>Sphingobacteriaceae</taxon>
        <taxon>Pedobacter</taxon>
    </lineage>
</organism>
<evidence type="ECO:0000259" key="9">
    <source>
        <dbReference type="SMART" id="SM00965"/>
    </source>
</evidence>
<evidence type="ECO:0000256" key="5">
    <source>
        <dbReference type="ARBA" id="ARBA00023136"/>
    </source>
</evidence>
<dbReference type="GO" id="GO:0044718">
    <property type="term" value="P:siderophore transmembrane transport"/>
    <property type="evidence" value="ECO:0007669"/>
    <property type="project" value="TreeGrafter"/>
</dbReference>
<comment type="similarity">
    <text evidence="7">Belongs to the TonB-dependent receptor family.</text>
</comment>
<keyword evidence="8" id="KW-0732">Signal</keyword>
<dbReference type="SUPFAM" id="SSF56935">
    <property type="entry name" value="Porins"/>
    <property type="match status" value="1"/>
</dbReference>
<dbReference type="Gene3D" id="2.60.40.1120">
    <property type="entry name" value="Carboxypeptidase-like, regulatory domain"/>
    <property type="match status" value="1"/>
</dbReference>
<dbReference type="GO" id="GO:0015344">
    <property type="term" value="F:siderophore uptake transmembrane transporter activity"/>
    <property type="evidence" value="ECO:0007669"/>
    <property type="project" value="TreeGrafter"/>
</dbReference>
<feature type="chain" id="PRO_5013110021" evidence="8">
    <location>
        <begin position="22"/>
        <end position="1110"/>
    </location>
</feature>
<dbReference type="InterPro" id="IPR023996">
    <property type="entry name" value="TonB-dep_OMP_SusC/RagA"/>
</dbReference>
<keyword evidence="6 7" id="KW-0998">Cell outer membrane</keyword>
<dbReference type="EMBL" id="FQUQ01000001">
    <property type="protein sequence ID" value="SHE88140.1"/>
    <property type="molecule type" value="Genomic_DNA"/>
</dbReference>
<keyword evidence="5 7" id="KW-0472">Membrane</keyword>
<evidence type="ECO:0000256" key="6">
    <source>
        <dbReference type="ARBA" id="ARBA00023237"/>
    </source>
</evidence>
<protein>
    <submittedName>
        <fullName evidence="10">TonB-linked outer membrane protein, SusC/RagA family</fullName>
    </submittedName>
</protein>
<gene>
    <name evidence="10" type="ORF">SAMN04488522_1011485</name>
</gene>
<evidence type="ECO:0000256" key="2">
    <source>
        <dbReference type="ARBA" id="ARBA00022448"/>
    </source>
</evidence>
<dbReference type="NCBIfam" id="TIGR04056">
    <property type="entry name" value="OMP_RagA_SusC"/>
    <property type="match status" value="1"/>
</dbReference>
<dbReference type="SUPFAM" id="SSF49464">
    <property type="entry name" value="Carboxypeptidase regulatory domain-like"/>
    <property type="match status" value="1"/>
</dbReference>
<dbReference type="InterPro" id="IPR037066">
    <property type="entry name" value="Plug_dom_sf"/>
</dbReference>
<dbReference type="InterPro" id="IPR039426">
    <property type="entry name" value="TonB-dep_rcpt-like"/>
</dbReference>
<dbReference type="Gene3D" id="2.40.170.20">
    <property type="entry name" value="TonB-dependent receptor, beta-barrel domain"/>
    <property type="match status" value="1"/>
</dbReference>
<feature type="domain" description="Secretin/TonB short N-terminal" evidence="9">
    <location>
        <begin position="46"/>
        <end position="97"/>
    </location>
</feature>
<dbReference type="Pfam" id="PF07715">
    <property type="entry name" value="Plug"/>
    <property type="match status" value="1"/>
</dbReference>
<dbReference type="InterPro" id="IPR012910">
    <property type="entry name" value="Plug_dom"/>
</dbReference>
<dbReference type="Gene3D" id="2.170.130.10">
    <property type="entry name" value="TonB-dependent receptor, plug domain"/>
    <property type="match status" value="1"/>
</dbReference>
<evidence type="ECO:0000313" key="11">
    <source>
        <dbReference type="Proteomes" id="UP000184287"/>
    </source>
</evidence>
<evidence type="ECO:0000313" key="10">
    <source>
        <dbReference type="EMBL" id="SHE88140.1"/>
    </source>
</evidence>
<dbReference type="Pfam" id="PF07660">
    <property type="entry name" value="STN"/>
    <property type="match status" value="1"/>
</dbReference>
<dbReference type="AlphaFoldDB" id="A0A1M4X3Y5"/>
<keyword evidence="2 7" id="KW-0813">Transport</keyword>
<dbReference type="GO" id="GO:0009279">
    <property type="term" value="C:cell outer membrane"/>
    <property type="evidence" value="ECO:0007669"/>
    <property type="project" value="UniProtKB-SubCell"/>
</dbReference>
<dbReference type="SMART" id="SM00965">
    <property type="entry name" value="STN"/>
    <property type="match status" value="1"/>
</dbReference>
<sequence>MKLTTIILITLGIQVSSASFAQRVTISRQNSTLKTILQDLRKQTGYYFMFNNEVIKNSRSLSLDLKNVTLNEALTEIFKYQPLTYSIEKNIIVVKQRIENLQSGAVAAKVITIEGRVTDDKNLPLPGVTIVVREGKAVAITNSDGFYKIKAEENHTLLFSYLGFKREEVPINKRTQINVIMTVSSNELNEMVVVGYGSQQKKLVTGAIGVVKGEELAQSPAVNLSNTLMGRVTGLSTSPSSSGAPDRDRSTIKIRGLGEALIVIDGVAREGMGILGMEIDKLDPNSIETISVLKDASAAVYGARGANGVVLITTKRGKTNGKVSLNYSGNYGFQQSTQLPKFLDSYNYALLNNEMFDNDKAEKGSSTRTKYTEEEIQKFKDGSDPDRYPNTNWYKEVLKSSAVAIKHNLSLTGGGTNSRYFLSGTYTGQDGLISTSGMKRYGIVSNVDLDVSPTTLVSVGLNYVTETGKNPASFGEGVFSRMAVLGSVAPARFSNGLYAYSGFSGNPLADALEGSGYNKAYRNIFTGSLKLTQQIPFVKGLSATGLVTVDRNNGKTKAFTVPFPVYSLNALKDEYKLENGTERASLSENISQNNNVNIQVSMNYKRLFGKHSISALALYEQNELKGETITAERSNFPISSVDQLFLGDPNSQKSSGNAMESARQSAVARLVYNYNSRYIVESNFRYDGSPFYPKGKRRALFPSLAVAWILSEENFIKDNYPFIDELKIRSSYGKLGNDGGALYSYFYNYTLLPVGYVFGTNNALAPMARISNSSVPNTNITWEKVNSFDIGIDATLWKGLLGVEVDYYNKYKYDILRNKGYDVPSTFGLLAPLENFGKERYYGFEFALSHRNKIGQVSYSARLNMTFTKSKVIDYGENENMLPGLRQEGLPVGTARILKADGIFRDQQDVDSWPKYLISPGGTPVSGKPGDIRYSDLNGDGVVELYAGSPDRNVLTKYIVPPTIYGLSLGFKWKNFAADAFFQASTGVYINYAPAADLTNFYQLHLDRWTPGRQDASYPRLLSNYEANRYPSTFYVKNGNYLKLRTAQLSYTLPQELLKKVGISSLTLTGQGQNLFTITSNKRFDPESSGTFANSYPPQRIFSFGLRLGL</sequence>
<dbReference type="InterPro" id="IPR008969">
    <property type="entry name" value="CarboxyPept-like_regulatory"/>
</dbReference>
<evidence type="ECO:0000256" key="4">
    <source>
        <dbReference type="ARBA" id="ARBA00022692"/>
    </source>
</evidence>
<reference evidence="11" key="1">
    <citation type="submission" date="2016-11" db="EMBL/GenBank/DDBJ databases">
        <authorList>
            <person name="Varghese N."/>
            <person name="Submissions S."/>
        </authorList>
    </citation>
    <scope>NUCLEOTIDE SEQUENCE [LARGE SCALE GENOMIC DNA]</scope>
    <source>
        <strain evidence="11">DSM 16990</strain>
    </source>
</reference>
<comment type="subcellular location">
    <subcellularLocation>
        <location evidence="1 7">Cell outer membrane</location>
        <topology evidence="1 7">Multi-pass membrane protein</topology>
    </subcellularLocation>
</comment>
<feature type="signal peptide" evidence="8">
    <location>
        <begin position="1"/>
        <end position="21"/>
    </location>
</feature>
<dbReference type="Proteomes" id="UP000184287">
    <property type="component" value="Unassembled WGS sequence"/>
</dbReference>
<dbReference type="PANTHER" id="PTHR30069:SF28">
    <property type="entry name" value="TONB-DEPENDENT RECEPTOR YNCD-RELATED"/>
    <property type="match status" value="1"/>
</dbReference>
<dbReference type="PROSITE" id="PS52016">
    <property type="entry name" value="TONB_DEPENDENT_REC_3"/>
    <property type="match status" value="1"/>
</dbReference>
<keyword evidence="4 7" id="KW-0812">Transmembrane</keyword>
<dbReference type="PANTHER" id="PTHR30069">
    <property type="entry name" value="TONB-DEPENDENT OUTER MEMBRANE RECEPTOR"/>
    <property type="match status" value="1"/>
</dbReference>
<evidence type="ECO:0000256" key="1">
    <source>
        <dbReference type="ARBA" id="ARBA00004571"/>
    </source>
</evidence>
<proteinExistence type="inferred from homology"/>
<dbReference type="InterPro" id="IPR036942">
    <property type="entry name" value="Beta-barrel_TonB_sf"/>
</dbReference>
<dbReference type="STRING" id="288992.SAMN04488522_1011485"/>
<accession>A0A1M4X3Y5</accession>
<dbReference type="NCBIfam" id="TIGR04057">
    <property type="entry name" value="SusC_RagA_signa"/>
    <property type="match status" value="1"/>
</dbReference>
<dbReference type="InterPro" id="IPR011662">
    <property type="entry name" value="Secretin/TonB_short_N"/>
</dbReference>
<evidence type="ECO:0000256" key="8">
    <source>
        <dbReference type="SAM" id="SignalP"/>
    </source>
</evidence>
<dbReference type="InterPro" id="IPR023997">
    <property type="entry name" value="TonB-dep_OMP_SusC/RagA_CS"/>
</dbReference>